<keyword evidence="5" id="KW-1185">Reference proteome</keyword>
<dbReference type="SUPFAM" id="SSF53474">
    <property type="entry name" value="alpha/beta-Hydrolases"/>
    <property type="match status" value="1"/>
</dbReference>
<dbReference type="Pfam" id="PF00326">
    <property type="entry name" value="Peptidase_S9"/>
    <property type="match status" value="1"/>
</dbReference>
<accession>A0A7X2LSF2</accession>
<dbReference type="AlphaFoldDB" id="A0A7X2LSF2"/>
<keyword evidence="1" id="KW-0378">Hydrolase</keyword>
<evidence type="ECO:0000256" key="2">
    <source>
        <dbReference type="SAM" id="SignalP"/>
    </source>
</evidence>
<reference evidence="4 5" key="1">
    <citation type="submission" date="2019-11" db="EMBL/GenBank/DDBJ databases">
        <title>Novel species isolated from a subtropical stream in China.</title>
        <authorList>
            <person name="Lu H."/>
        </authorList>
    </citation>
    <scope>NUCLEOTIDE SEQUENCE [LARGE SCALE GENOMIC DNA]</scope>
    <source>
        <strain evidence="4 5">FT92W</strain>
    </source>
</reference>
<organism evidence="4 5">
    <name type="scientific">Pseudoduganella rivuli</name>
    <dbReference type="NCBI Taxonomy" id="2666085"/>
    <lineage>
        <taxon>Bacteria</taxon>
        <taxon>Pseudomonadati</taxon>
        <taxon>Pseudomonadota</taxon>
        <taxon>Betaproteobacteria</taxon>
        <taxon>Burkholderiales</taxon>
        <taxon>Oxalobacteraceae</taxon>
        <taxon>Telluria group</taxon>
        <taxon>Pseudoduganella</taxon>
    </lineage>
</organism>
<dbReference type="RefSeq" id="WP_154376034.1">
    <property type="nucleotide sequence ID" value="NZ_WKJJ01000010.1"/>
</dbReference>
<dbReference type="EMBL" id="WKJJ01000010">
    <property type="protein sequence ID" value="MRV73455.1"/>
    <property type="molecule type" value="Genomic_DNA"/>
</dbReference>
<sequence>MNHIVMRPIAAFLIALPLAAASQAPASQPAQPVQQAAAQAVPSLADFFNNAEFSGAKLSPSGRYLAAKLAAPNGRERLAVVDLATHAATSVAYFNDVDVGAFTWVNDERLLFNTTDKQLGQGDRRYGPGLYAVNRDGEKFRQLANRTGNFISAPTVARQLLPWHTFMLGQDGAQNSEFVYVSSSVYNRPGDWEAENLLRLNTLTGHHATVQRPGDTDSWLLDEKGEPRIATTSKKGKSTVHLRDPQTGEWRVLVEFDTFIGGKGAFRPLAFGPDGVLYVVAHRGRDKAAVFTFDLATAKLSDKPVIELDGYDFSGKLIFSDTKLIGVRYTTDARGTMWLDDAMKAVQAEVDAKLPNTVNLVTPPKRPETRNVLVESYSDLQPAVTFIYDRETKALALVGASHPKIQPAQMAPQDAVSYTARDGLRIPAWLTTPKGQGKNLPMVVLVHGGPYVRGGEWGWNPQAQFLASRGYLVLEPEFRGSTGFGDKHFRAGWKQWGLKMQDDVADGVKWAIDKGMADPKRICIAGASYGGYATLMGLVNNPELFKCGIDWVGVTDISLLANGHWSYTSDLSDMWKQYGFPVLIGDVEKDAEQLKATSPLQQAARITQPLLLAYGRADQRVPLYHGNKFRDAVTVHNKQVEWVVYEEEGHGWALPKNRIDFWGRVEKFLDKNIGAGSIGNTSNAGSTGNTGK</sequence>
<feature type="chain" id="PRO_5031373533" evidence="2">
    <location>
        <begin position="27"/>
        <end position="692"/>
    </location>
</feature>
<dbReference type="PANTHER" id="PTHR42776">
    <property type="entry name" value="SERINE PEPTIDASE S9 FAMILY MEMBER"/>
    <property type="match status" value="1"/>
</dbReference>
<dbReference type="Gene3D" id="2.120.10.30">
    <property type="entry name" value="TolB, C-terminal domain"/>
    <property type="match status" value="1"/>
</dbReference>
<evidence type="ECO:0000313" key="4">
    <source>
        <dbReference type="EMBL" id="MRV73455.1"/>
    </source>
</evidence>
<keyword evidence="2" id="KW-0732">Signal</keyword>
<protein>
    <submittedName>
        <fullName evidence="4">Prolyl oligopeptidase family serine peptidase</fullName>
    </submittedName>
</protein>
<dbReference type="InterPro" id="IPR001375">
    <property type="entry name" value="Peptidase_S9_cat"/>
</dbReference>
<dbReference type="PANTHER" id="PTHR42776:SF27">
    <property type="entry name" value="DIPEPTIDYL PEPTIDASE FAMILY MEMBER 6"/>
    <property type="match status" value="1"/>
</dbReference>
<evidence type="ECO:0000256" key="1">
    <source>
        <dbReference type="ARBA" id="ARBA00022801"/>
    </source>
</evidence>
<name>A0A7X2LSF2_9BURK</name>
<gene>
    <name evidence="4" type="ORF">GJ700_17220</name>
</gene>
<feature type="signal peptide" evidence="2">
    <location>
        <begin position="1"/>
        <end position="26"/>
    </location>
</feature>
<feature type="domain" description="Peptidase S9 prolyl oligopeptidase catalytic" evidence="3">
    <location>
        <begin position="462"/>
        <end position="674"/>
    </location>
</feature>
<dbReference type="SUPFAM" id="SSF69322">
    <property type="entry name" value="Tricorn protease domain 2"/>
    <property type="match status" value="1"/>
</dbReference>
<dbReference type="InterPro" id="IPR029058">
    <property type="entry name" value="AB_hydrolase_fold"/>
</dbReference>
<evidence type="ECO:0000259" key="3">
    <source>
        <dbReference type="Pfam" id="PF00326"/>
    </source>
</evidence>
<dbReference type="InterPro" id="IPR011042">
    <property type="entry name" value="6-blade_b-propeller_TolB-like"/>
</dbReference>
<dbReference type="Proteomes" id="UP000446768">
    <property type="component" value="Unassembled WGS sequence"/>
</dbReference>
<proteinExistence type="predicted"/>
<comment type="caution">
    <text evidence="4">The sequence shown here is derived from an EMBL/GenBank/DDBJ whole genome shotgun (WGS) entry which is preliminary data.</text>
</comment>
<dbReference type="GO" id="GO:0006508">
    <property type="term" value="P:proteolysis"/>
    <property type="evidence" value="ECO:0007669"/>
    <property type="project" value="InterPro"/>
</dbReference>
<dbReference type="Gene3D" id="3.40.50.1820">
    <property type="entry name" value="alpha/beta hydrolase"/>
    <property type="match status" value="1"/>
</dbReference>
<dbReference type="GO" id="GO:0004252">
    <property type="term" value="F:serine-type endopeptidase activity"/>
    <property type="evidence" value="ECO:0007669"/>
    <property type="project" value="TreeGrafter"/>
</dbReference>
<evidence type="ECO:0000313" key="5">
    <source>
        <dbReference type="Proteomes" id="UP000446768"/>
    </source>
</evidence>